<dbReference type="GeneID" id="8098804"/>
<dbReference type="RefSeq" id="XP_002481305.1">
    <property type="nucleotide sequence ID" value="XM_002481260.1"/>
</dbReference>
<organism evidence="1 2">
    <name type="scientific">Talaromyces stipitatus (strain ATCC 10500 / CBS 375.48 / QM 6759 / NRRL 1006)</name>
    <name type="common">Penicillium stipitatum</name>
    <dbReference type="NCBI Taxonomy" id="441959"/>
    <lineage>
        <taxon>Eukaryota</taxon>
        <taxon>Fungi</taxon>
        <taxon>Dikarya</taxon>
        <taxon>Ascomycota</taxon>
        <taxon>Pezizomycotina</taxon>
        <taxon>Eurotiomycetes</taxon>
        <taxon>Eurotiomycetidae</taxon>
        <taxon>Eurotiales</taxon>
        <taxon>Trichocomaceae</taxon>
        <taxon>Talaromyces</taxon>
        <taxon>Talaromyces sect. Talaromyces</taxon>
    </lineage>
</organism>
<dbReference type="Proteomes" id="UP000001745">
    <property type="component" value="Unassembled WGS sequence"/>
</dbReference>
<gene>
    <name evidence="1" type="ORF">TSTA_111490</name>
</gene>
<protein>
    <submittedName>
        <fullName evidence="1">Uncharacterized protein</fullName>
    </submittedName>
</protein>
<dbReference type="STRING" id="441959.B8M918"/>
<dbReference type="PhylomeDB" id="B8M918"/>
<sequence length="270" mass="30410">MAPTDYTDFDPNGKDRKTIEPCVITRTKIYTDLYDDDLWFTFKDDFGDWTTDNLCKATVPVLGKLRDVLRTNEPHEWTESEVIEYIQLKGTFNSPFIQLKFTATIKGINDATNVITQNNAQFVQEDTPPPPSTNLHGMVTRAKASTGGPQDITPPTETAPQAPLVQVATPTQTATWQGTGYVPAIRDQERTYSQVGQSALLYVNSIAQLQKVYTTDSTKYGDNEDSFDLAHNIFLDLCRQMGLYTAEARNQAFSVMLKGLALDYYYTWKD</sequence>
<dbReference type="AlphaFoldDB" id="B8M918"/>
<reference evidence="2" key="1">
    <citation type="journal article" date="2015" name="Genome Announc.">
        <title>Genome sequence of the AIDS-associated pathogen Penicillium marneffei (ATCC18224) and its near taxonomic relative Talaromyces stipitatus (ATCC10500).</title>
        <authorList>
            <person name="Nierman W.C."/>
            <person name="Fedorova-Abrams N.D."/>
            <person name="Andrianopoulos A."/>
        </authorList>
    </citation>
    <scope>NUCLEOTIDE SEQUENCE [LARGE SCALE GENOMIC DNA]</scope>
    <source>
        <strain evidence="2">ATCC 10500 / CBS 375.48 / QM 6759 / NRRL 1006</strain>
    </source>
</reference>
<accession>B8M918</accession>
<dbReference type="InParanoid" id="B8M918"/>
<evidence type="ECO:0000313" key="2">
    <source>
        <dbReference type="Proteomes" id="UP000001745"/>
    </source>
</evidence>
<keyword evidence="2" id="KW-1185">Reference proteome</keyword>
<name>B8M918_TALSN</name>
<dbReference type="HOGENOM" id="CLU_1031257_0_0_1"/>
<dbReference type="VEuPathDB" id="FungiDB:TSTA_111490"/>
<evidence type="ECO:0000313" key="1">
    <source>
        <dbReference type="EMBL" id="EED17313.1"/>
    </source>
</evidence>
<dbReference type="EMBL" id="EQ962655">
    <property type="protein sequence ID" value="EED17313.1"/>
    <property type="molecule type" value="Genomic_DNA"/>
</dbReference>
<proteinExistence type="predicted"/>